<dbReference type="PANTHER" id="PTHR38436:SF1">
    <property type="entry name" value="ESTER CYCLASE"/>
    <property type="match status" value="1"/>
</dbReference>
<dbReference type="Gene3D" id="3.10.450.50">
    <property type="match status" value="1"/>
</dbReference>
<dbReference type="RefSeq" id="WP_184015557.1">
    <property type="nucleotide sequence ID" value="NZ_JACIJC010000001.1"/>
</dbReference>
<dbReference type="InterPro" id="IPR032710">
    <property type="entry name" value="NTF2-like_dom_sf"/>
</dbReference>
<evidence type="ECO:0000313" key="2">
    <source>
        <dbReference type="Proteomes" id="UP000549617"/>
    </source>
</evidence>
<reference evidence="1 2" key="1">
    <citation type="submission" date="2020-08" db="EMBL/GenBank/DDBJ databases">
        <title>Genomic Encyclopedia of Type Strains, Phase IV (KMG-IV): sequencing the most valuable type-strain genomes for metagenomic binning, comparative biology and taxonomic classification.</title>
        <authorList>
            <person name="Goeker M."/>
        </authorList>
    </citation>
    <scope>NUCLEOTIDE SEQUENCE [LARGE SCALE GENOMIC DNA]</scope>
    <source>
        <strain evidence="1 2">DSM 25079</strain>
    </source>
</reference>
<dbReference type="InterPro" id="IPR009959">
    <property type="entry name" value="Cyclase_SnoaL-like"/>
</dbReference>
<comment type="caution">
    <text evidence="1">The sequence shown here is derived from an EMBL/GenBank/DDBJ whole genome shotgun (WGS) entry which is preliminary data.</text>
</comment>
<dbReference type="SUPFAM" id="SSF54427">
    <property type="entry name" value="NTF2-like"/>
    <property type="match status" value="1"/>
</dbReference>
<name>A0A7W9AG72_9SPHN</name>
<protein>
    <submittedName>
        <fullName evidence="1">Putative ester cyclase</fullName>
    </submittedName>
</protein>
<evidence type="ECO:0000313" key="1">
    <source>
        <dbReference type="EMBL" id="MBB5684871.1"/>
    </source>
</evidence>
<keyword evidence="2" id="KW-1185">Reference proteome</keyword>
<gene>
    <name evidence="1" type="ORF">FHS49_000862</name>
</gene>
<dbReference type="EMBL" id="JACIJC010000001">
    <property type="protein sequence ID" value="MBB5684871.1"/>
    <property type="molecule type" value="Genomic_DNA"/>
</dbReference>
<dbReference type="AlphaFoldDB" id="A0A7W9AG72"/>
<dbReference type="PANTHER" id="PTHR38436">
    <property type="entry name" value="POLYKETIDE CYCLASE SNOAL-LIKE DOMAIN"/>
    <property type="match status" value="1"/>
</dbReference>
<proteinExistence type="predicted"/>
<dbReference type="Pfam" id="PF07366">
    <property type="entry name" value="SnoaL"/>
    <property type="match status" value="1"/>
</dbReference>
<sequence>MSQHISRHRYATRLFDLDRAVIEQGADDAVGTFYADDFVLHWADRDLTIEELNGFFSTMRDAFPDLTVERPHVMVEGDYLAFRAIFSGTFQNTFVNAPGGPLEPTGKPISFESIGVLRFDADDRIAEEWVRIDNFNIFQQLGGKVTGATGG</sequence>
<dbReference type="GO" id="GO:0030638">
    <property type="term" value="P:polyketide metabolic process"/>
    <property type="evidence" value="ECO:0007669"/>
    <property type="project" value="InterPro"/>
</dbReference>
<organism evidence="1 2">
    <name type="scientific">Sphingobium boeckii</name>
    <dbReference type="NCBI Taxonomy" id="1082345"/>
    <lineage>
        <taxon>Bacteria</taxon>
        <taxon>Pseudomonadati</taxon>
        <taxon>Pseudomonadota</taxon>
        <taxon>Alphaproteobacteria</taxon>
        <taxon>Sphingomonadales</taxon>
        <taxon>Sphingomonadaceae</taxon>
        <taxon>Sphingobium</taxon>
    </lineage>
</organism>
<dbReference type="Proteomes" id="UP000549617">
    <property type="component" value="Unassembled WGS sequence"/>
</dbReference>
<accession>A0A7W9AG72</accession>